<evidence type="ECO:0000259" key="2">
    <source>
        <dbReference type="Pfam" id="PF14237"/>
    </source>
</evidence>
<dbReference type="InterPro" id="IPR025640">
    <property type="entry name" value="GYF_2"/>
</dbReference>
<evidence type="ECO:0000313" key="3">
    <source>
        <dbReference type="EMBL" id="KAA8997123.1"/>
    </source>
</evidence>
<dbReference type="EMBL" id="VYKI01000014">
    <property type="protein sequence ID" value="KAA8997123.1"/>
    <property type="molecule type" value="Genomic_DNA"/>
</dbReference>
<evidence type="ECO:0000256" key="1">
    <source>
        <dbReference type="SAM" id="Phobius"/>
    </source>
</evidence>
<accession>A0ABQ6SZP6</accession>
<feature type="transmembrane region" description="Helical" evidence="1">
    <location>
        <begin position="227"/>
        <end position="249"/>
    </location>
</feature>
<keyword evidence="1" id="KW-0472">Membrane</keyword>
<keyword evidence="4" id="KW-1185">Reference proteome</keyword>
<keyword evidence="1" id="KW-0812">Transmembrane</keyword>
<comment type="caution">
    <text evidence="3">The sequence shown here is derived from an EMBL/GenBank/DDBJ whole genome shotgun (WGS) entry which is preliminary data.</text>
</comment>
<dbReference type="Pfam" id="PF10947">
    <property type="entry name" value="DUF2628"/>
    <property type="match status" value="1"/>
</dbReference>
<feature type="transmembrane region" description="Helical" evidence="1">
    <location>
        <begin position="177"/>
        <end position="196"/>
    </location>
</feature>
<keyword evidence="1" id="KW-1133">Transmembrane helix</keyword>
<dbReference type="Proteomes" id="UP000326367">
    <property type="component" value="Unassembled WGS sequence"/>
</dbReference>
<name>A0ABQ6SZP6_9GAMM</name>
<gene>
    <name evidence="3" type="ORF">FJU31_12345</name>
</gene>
<proteinExistence type="predicted"/>
<organism evidence="3 4">
    <name type="scientific">Stenotrophomonas cyclobalanopsidis</name>
    <dbReference type="NCBI Taxonomy" id="2771362"/>
    <lineage>
        <taxon>Bacteria</taxon>
        <taxon>Pseudomonadati</taxon>
        <taxon>Pseudomonadota</taxon>
        <taxon>Gammaproteobacteria</taxon>
        <taxon>Lysobacterales</taxon>
        <taxon>Lysobacteraceae</taxon>
        <taxon>Stenotrophomonas</taxon>
    </lineage>
</organism>
<evidence type="ECO:0000313" key="4">
    <source>
        <dbReference type="Proteomes" id="UP000326367"/>
    </source>
</evidence>
<protein>
    <submittedName>
        <fullName evidence="3">DUF4339 domain-containing protein</fullName>
    </submittedName>
</protein>
<feature type="transmembrane region" description="Helical" evidence="1">
    <location>
        <begin position="151"/>
        <end position="171"/>
    </location>
</feature>
<reference evidence="3 4" key="1">
    <citation type="journal article" date="2020" name="Antonie Van Leeuwenhoek">
        <title>Stenotrophomonas cyclobalanopsidis sp. nov., isolated from the leaf spot disease of Cyclobalanopsis patelliformis.</title>
        <authorList>
            <person name="Bian D.R."/>
            <person name="Xue H."/>
            <person name="Piao C.G."/>
            <person name="Li Y."/>
        </authorList>
    </citation>
    <scope>NUCLEOTIDE SEQUENCE [LARGE SCALE GENOMIC DNA]</scope>
    <source>
        <strain evidence="3 4">TPQG1-4</strain>
    </source>
</reference>
<feature type="domain" description="GYF" evidence="2">
    <location>
        <begin position="6"/>
        <end position="52"/>
    </location>
</feature>
<dbReference type="RefSeq" id="WP_150455007.1">
    <property type="nucleotide sequence ID" value="NZ_VYKI01000014.1"/>
</dbReference>
<dbReference type="Pfam" id="PF14237">
    <property type="entry name" value="GYF_2"/>
    <property type="match status" value="1"/>
</dbReference>
<dbReference type="InterPro" id="IPR024399">
    <property type="entry name" value="DUF2628"/>
</dbReference>
<sequence length="253" mass="27727">MQEAQWFYANSSQREGPVDLAGLRQLQAEGRVGAATLLWCEGMPTWRPLAELDPPPRTADVAAPAVVVDRGIDDPYRAPDTAPALLAGPAQDSQPLEGDMALYAAVVGRNFAVYRRRWRLDQGVPRASGTWHWPAFLFGLPWMMYRRMYRVAMLWVAVLVASSVAEALLGVPQAFSSISSLALGVTAGVFANHWYLRHCQRQIAQARALKGSDPVALQEELARRGDVSWLGLVLSLAAVLLLLVGMAFLPTSY</sequence>